<dbReference type="GeneID" id="110223364"/>
<evidence type="ECO:0000256" key="1">
    <source>
        <dbReference type="SAM" id="MobiDB-lite"/>
    </source>
</evidence>
<evidence type="ECO:0000313" key="3">
    <source>
        <dbReference type="RefSeq" id="XP_020864494.1"/>
    </source>
</evidence>
<dbReference type="RefSeq" id="XP_020864494.1">
    <property type="nucleotide sequence ID" value="XM_021008835.1"/>
</dbReference>
<dbReference type="Proteomes" id="UP000515140">
    <property type="component" value="Unplaced"/>
</dbReference>
<accession>A0A6P5M7N9</accession>
<protein>
    <submittedName>
        <fullName evidence="3">Uncharacterized protein LOC110223364</fullName>
    </submittedName>
</protein>
<dbReference type="InParanoid" id="A0A6P5M7N9"/>
<gene>
    <name evidence="3" type="primary">LOC110223364</name>
</gene>
<organism evidence="2 3">
    <name type="scientific">Phascolarctos cinereus</name>
    <name type="common">Koala</name>
    <dbReference type="NCBI Taxonomy" id="38626"/>
    <lineage>
        <taxon>Eukaryota</taxon>
        <taxon>Metazoa</taxon>
        <taxon>Chordata</taxon>
        <taxon>Craniata</taxon>
        <taxon>Vertebrata</taxon>
        <taxon>Euteleostomi</taxon>
        <taxon>Mammalia</taxon>
        <taxon>Metatheria</taxon>
        <taxon>Diprotodontia</taxon>
        <taxon>Phascolarctidae</taxon>
        <taxon>Phascolarctos</taxon>
    </lineage>
</organism>
<name>A0A6P5M7N9_PHACI</name>
<feature type="region of interest" description="Disordered" evidence="1">
    <location>
        <begin position="188"/>
        <end position="214"/>
    </location>
</feature>
<evidence type="ECO:0000313" key="2">
    <source>
        <dbReference type="Proteomes" id="UP000515140"/>
    </source>
</evidence>
<dbReference type="KEGG" id="pcw:110223364"/>
<sequence length="270" mass="29555">MDRRGSLRFSLSLALRNPFQRELPSLSLLLGWRKTWPSLPWEREAPGRCKACRGSPRIGQGGPSSVQSWSLPDLFFKAGPRRQRGSAARHVRRCRPLISRRKLLTPDTEGDALGQRPPKVPPAGGKERSWGKGKGLAPGGSPGVLPPPPAQLPPFISPRPVPRWLNQPRLCRAQLECNLQARTSGFGLLSRPKAAGSGSQELHGHRPPQGSRPPLSLLNISSGTVEQLRRLSSKHSLPIPVIGVKRLEKALKKRSLVSCLSFPVSRIGLM</sequence>
<proteinExistence type="predicted"/>
<dbReference type="AlphaFoldDB" id="A0A6P5M7N9"/>
<keyword evidence="2" id="KW-1185">Reference proteome</keyword>
<feature type="compositionally biased region" description="Gly residues" evidence="1">
    <location>
        <begin position="132"/>
        <end position="142"/>
    </location>
</feature>
<feature type="region of interest" description="Disordered" evidence="1">
    <location>
        <begin position="103"/>
        <end position="150"/>
    </location>
</feature>
<reference evidence="3" key="1">
    <citation type="submission" date="2025-08" db="UniProtKB">
        <authorList>
            <consortium name="RefSeq"/>
        </authorList>
    </citation>
    <scope>IDENTIFICATION</scope>
    <source>
        <tissue evidence="3">Spleen</tissue>
    </source>
</reference>